<feature type="domain" description="CSC1/OSCA1-like N-terminal transmembrane" evidence="10">
    <location>
        <begin position="20"/>
        <end position="172"/>
    </location>
</feature>
<dbReference type="Pfam" id="PF14703">
    <property type="entry name" value="PHM7_cyt"/>
    <property type="match status" value="1"/>
</dbReference>
<reference evidence="12" key="1">
    <citation type="submission" date="2021-06" db="EMBL/GenBank/DDBJ databases">
        <authorList>
            <person name="Kallberg Y."/>
            <person name="Tangrot J."/>
            <person name="Rosling A."/>
        </authorList>
    </citation>
    <scope>NUCLEOTIDE SEQUENCE</scope>
    <source>
        <strain evidence="12">CL551</strain>
    </source>
</reference>
<feature type="domain" description="CSC1/OSCA1-like 7TM region" evidence="9">
    <location>
        <begin position="370"/>
        <end position="653"/>
    </location>
</feature>
<proteinExistence type="inferred from homology"/>
<dbReference type="InterPro" id="IPR027815">
    <property type="entry name" value="CSC1/OSCA1-like_cyt"/>
</dbReference>
<feature type="region of interest" description="Disordered" evidence="7">
    <location>
        <begin position="800"/>
        <end position="922"/>
    </location>
</feature>
<feature type="transmembrane region" description="Helical" evidence="8">
    <location>
        <begin position="372"/>
        <end position="395"/>
    </location>
</feature>
<evidence type="ECO:0000256" key="1">
    <source>
        <dbReference type="ARBA" id="ARBA00004141"/>
    </source>
</evidence>
<keyword evidence="4 8" id="KW-0812">Transmembrane</keyword>
<dbReference type="EMBL" id="CAJVPV010001085">
    <property type="protein sequence ID" value="CAG8485927.1"/>
    <property type="molecule type" value="Genomic_DNA"/>
</dbReference>
<dbReference type="InterPro" id="IPR045122">
    <property type="entry name" value="Csc1-like"/>
</dbReference>
<keyword evidence="13" id="KW-1185">Reference proteome</keyword>
<keyword evidence="6 8" id="KW-0472">Membrane</keyword>
<evidence type="ECO:0000256" key="5">
    <source>
        <dbReference type="ARBA" id="ARBA00022989"/>
    </source>
</evidence>
<name>A0A9N8WKT6_9GLOM</name>
<dbReference type="Pfam" id="PF02714">
    <property type="entry name" value="RSN1_7TM"/>
    <property type="match status" value="1"/>
</dbReference>
<accession>A0A9N8WKT6</accession>
<feature type="compositionally biased region" description="Polar residues" evidence="7">
    <location>
        <begin position="857"/>
        <end position="881"/>
    </location>
</feature>
<feature type="transmembrane region" description="Helical" evidence="8">
    <location>
        <begin position="151"/>
        <end position="171"/>
    </location>
</feature>
<feature type="domain" description="CSC1/OSCA1-like cytosolic" evidence="11">
    <location>
        <begin position="196"/>
        <end position="359"/>
    </location>
</feature>
<evidence type="ECO:0000256" key="4">
    <source>
        <dbReference type="ARBA" id="ARBA00022692"/>
    </source>
</evidence>
<feature type="transmembrane region" description="Helical" evidence="8">
    <location>
        <begin position="463"/>
        <end position="484"/>
    </location>
</feature>
<feature type="transmembrane region" description="Helical" evidence="8">
    <location>
        <begin position="629"/>
        <end position="648"/>
    </location>
</feature>
<evidence type="ECO:0000256" key="8">
    <source>
        <dbReference type="SAM" id="Phobius"/>
    </source>
</evidence>
<evidence type="ECO:0000256" key="7">
    <source>
        <dbReference type="SAM" id="MobiDB-lite"/>
    </source>
</evidence>
<protein>
    <submittedName>
        <fullName evidence="12">16083_t:CDS:1</fullName>
    </submittedName>
</protein>
<comment type="subcellular location">
    <subcellularLocation>
        <location evidence="1">Membrane</location>
        <topology evidence="1">Multi-pass membrane protein</topology>
    </subcellularLocation>
</comment>
<dbReference type="GO" id="GO:0005886">
    <property type="term" value="C:plasma membrane"/>
    <property type="evidence" value="ECO:0007669"/>
    <property type="project" value="TreeGrafter"/>
</dbReference>
<feature type="transmembrane region" description="Helical" evidence="8">
    <location>
        <begin position="585"/>
        <end position="609"/>
    </location>
</feature>
<feature type="compositionally biased region" description="Acidic residues" evidence="7">
    <location>
        <begin position="893"/>
        <end position="905"/>
    </location>
</feature>
<dbReference type="AlphaFoldDB" id="A0A9N8WKT6"/>
<evidence type="ECO:0000259" key="11">
    <source>
        <dbReference type="Pfam" id="PF14703"/>
    </source>
</evidence>
<comment type="similarity">
    <text evidence="2">Belongs to the CSC1 (TC 1.A.17) family.</text>
</comment>
<dbReference type="InterPro" id="IPR032880">
    <property type="entry name" value="CSC1/OSCA1-like_N"/>
</dbReference>
<dbReference type="InterPro" id="IPR003864">
    <property type="entry name" value="CSC1/OSCA1-like_7TM"/>
</dbReference>
<feature type="transmembrane region" description="Helical" evidence="8">
    <location>
        <begin position="415"/>
        <end position="442"/>
    </location>
</feature>
<feature type="compositionally biased region" description="Low complexity" evidence="7">
    <location>
        <begin position="834"/>
        <end position="851"/>
    </location>
</feature>
<evidence type="ECO:0000256" key="6">
    <source>
        <dbReference type="ARBA" id="ARBA00023136"/>
    </source>
</evidence>
<keyword evidence="3" id="KW-0813">Transport</keyword>
<evidence type="ECO:0000259" key="10">
    <source>
        <dbReference type="Pfam" id="PF13967"/>
    </source>
</evidence>
<keyword evidence="5 8" id="KW-1133">Transmembrane helix</keyword>
<gene>
    <name evidence="12" type="ORF">AMORRO_LOCUS2540</name>
</gene>
<feature type="transmembrane region" description="Helical" evidence="8">
    <location>
        <begin position="104"/>
        <end position="126"/>
    </location>
</feature>
<dbReference type="Pfam" id="PF13967">
    <property type="entry name" value="RSN1_TM"/>
    <property type="match status" value="1"/>
</dbReference>
<dbReference type="PANTHER" id="PTHR13018">
    <property type="entry name" value="PROBABLE MEMBRANE PROTEIN DUF221-RELATED"/>
    <property type="match status" value="1"/>
</dbReference>
<evidence type="ECO:0000256" key="3">
    <source>
        <dbReference type="ARBA" id="ARBA00022448"/>
    </source>
</evidence>
<dbReference type="PANTHER" id="PTHR13018:SF149">
    <property type="entry name" value="DOMAIN PROTEIN, PUTATIVE (AFU_ORTHOLOGUE AFUA_3G11660)-RELATED"/>
    <property type="match status" value="1"/>
</dbReference>
<evidence type="ECO:0000313" key="12">
    <source>
        <dbReference type="EMBL" id="CAG8485927.1"/>
    </source>
</evidence>
<feature type="transmembrane region" description="Helical" evidence="8">
    <location>
        <begin position="20"/>
        <end position="40"/>
    </location>
</feature>
<dbReference type="Proteomes" id="UP000789342">
    <property type="component" value="Unassembled WGS sequence"/>
</dbReference>
<comment type="caution">
    <text evidence="12">The sequence shown here is derived from an EMBL/GenBank/DDBJ whole genome shotgun (WGS) entry which is preliminary data.</text>
</comment>
<evidence type="ECO:0000256" key="2">
    <source>
        <dbReference type="ARBA" id="ARBA00007779"/>
    </source>
</evidence>
<feature type="compositionally biased region" description="Basic and acidic residues" evidence="7">
    <location>
        <begin position="803"/>
        <end position="817"/>
    </location>
</feature>
<evidence type="ECO:0000313" key="13">
    <source>
        <dbReference type="Proteomes" id="UP000789342"/>
    </source>
</evidence>
<evidence type="ECO:0000259" key="9">
    <source>
        <dbReference type="Pfam" id="PF02714"/>
    </source>
</evidence>
<organism evidence="12 13">
    <name type="scientific">Acaulospora morrowiae</name>
    <dbReference type="NCBI Taxonomy" id="94023"/>
    <lineage>
        <taxon>Eukaryota</taxon>
        <taxon>Fungi</taxon>
        <taxon>Fungi incertae sedis</taxon>
        <taxon>Mucoromycota</taxon>
        <taxon>Glomeromycotina</taxon>
        <taxon>Glomeromycetes</taxon>
        <taxon>Diversisporales</taxon>
        <taxon>Acaulosporaceae</taxon>
        <taxon>Acaulospora</taxon>
    </lineage>
</organism>
<dbReference type="GO" id="GO:0005227">
    <property type="term" value="F:calcium-activated cation channel activity"/>
    <property type="evidence" value="ECO:0007669"/>
    <property type="project" value="InterPro"/>
</dbReference>
<sequence length="922" mass="106338">MSNIVVDNPTIQTISLRGMFIQFVVNTSIGVGTLLIFGFLRPRNGNVYAPKQKYVSEKNKLPQIDKGLFSWIQPALKAPESLLIEKIGLDAVMFLRFISMCRNIFFWLFLLGFCVIVPINVCGTYQDQGGFPDTTNKIEYLSISFLRSQKWFSAHVIFTWVFSLIVYYYIYIQYNQYAELKHAYFKSHDYQKSLHSRTLLVLGAPPSIRSDQELGNYIESLELNCHISQACIGHNVGDLPKLVEEHDIAVRKLEEVLCKYFKDPNNIPPNRPTHSPGICHGPKVDSINYYTDKIQSLERKIYTARERVANKPNNYGFVSFHNVSDAHAVAKKYGGFNLGNLAVSKLTLAPWPRDIIWDNLPSVGAVKGTRKLIGYSLFIALCFFWLVPITFLSMTTQLTNIVRVVPGLAKIVENHWVLVALIESWMTPLLMTIFFVILPYILRQLSRFQGKHSKCSSERSTLAKLYLFFLINNIIIYTASTTIFDIVTKIKAILDKGDADIDDILHVFQNSNLFEQTANSVIRVSTFWINYISLRGAGTFIELAQFAALVIKKIKRFFITETPRNMKEFSRPPNFDYAVYYNLHLFFFTVGMMYSVIAPAILFFCLLYFELAYLTYRYVFTTKTETGGSFWRVVFNRMIVSIFFWQIVMIGTMNLKGVHFHSLTVIPLPIMTIFLKIMCSHSFDEKIQYYIPDSLSEKEELMNEDMESPNDKRDKVSIRFGHPALTTELIKPMLSSDVKNLLDKVYDGHLEMVEEEKRGRRVSSMMITNNGEKVIKIEAVDVKDLDIDEEYMKENELEYYENYEEKSPPSYVKEEQKNYPPKPSLQYYHQGERSPSPYQKQQPPSSQYSQQNVYFADSSSNNTPKQVETSSHQSPITTIQPQFVGDVGNEQEYIVEGEYEEEDVDNMEKHDGEQHVDRNQGV</sequence>
<feature type="compositionally biased region" description="Basic and acidic residues" evidence="7">
    <location>
        <begin position="906"/>
        <end position="922"/>
    </location>
</feature>
<dbReference type="OrthoDB" id="2150324at2759"/>